<dbReference type="GO" id="GO:0016887">
    <property type="term" value="F:ATP hydrolysis activity"/>
    <property type="evidence" value="ECO:0007669"/>
    <property type="project" value="InterPro"/>
</dbReference>
<sequence length="2106" mass="248111">MSQSSSFSPPSDESDESEESEFEPSYSSPKKVTNNRRRKRKGRRRSISHRDSRSSSRRGSRSRSRNRSRNRGRRDLKKKQQSENSESSYNESMSQLSSSKDENYPSSEQSSSSFTSTRNNNQKKTNRKPERSHDYPEKRYSLRRGSRRTQSYNFDNHLDEINVTEEEEEEEEEEKQVNENEKEKEEEEESNKTISDEKNTHPKAKKKNDGSDSFEPSGETDTDSYSDNEIFDDYEELNESKNNEYRRKNNRLRRDETRRRSRRNRKKPQNKMKVFKKKYFIKATKNRKTRSKDRDRASSVTSSMFYQEESDVSDFEINDSISEQDEIDLLEDKLTLNRNEELHDLQHELMNLTNQNNLNQPILRNYNTRSRRNTRNSLRAYESSITEQTKTFYEQNRWIDPNITTNQTRGIMTRSKIKKISKPNLLNTTTTAPTSTIPLTTNPNLNNTTTPPPPQQNITKSMSPQTTTTINRSSNISTNNTNVNKLTQPQSSIPQLSPQLINENNILQPSTQFLNDPYSQMNYYQQFYQQQKPLSSLGDLTTFDLQGLELLPENFTKYYLSKLNRLEKTLSSHFKKMKKKLPKSKTQNSTSTTTSFANLNNNSRTKFPNSQKSDQDKLISKSSINQSIDVNPIRIDKTVSFNSVGGLKKHIQALKEVVMLPLLYPQVFTKFGIKPPRGMLFTGPPGTGKTLVARALANSCMSEEGKKISFFMRKGSDILSKWIGEAERQLRLLFENAKKYEPSIIFFDEIDGLAPVRSSKQDQIHSSVVSTLLCLHKDTSIYLKNKIIKIQELWKVTNSRKNNFINPIGEKIQIKKINNNLKIYSKNKINNTLEKCQIKAISKTFIKNPIKIILKNNCQLICSENTKLLKLIKNNNENNNNCKNHNYNINCSYNNKKENEKLNNKWKWIFIKDIKINDQIAIPNKLNINITKLEKKNSQSKWIFNNNFTKFKYKNTKKFLKLPKYYSKELIILISLILKSIEFSKLNGIILKNNLLKAFGKKLIFKIFGKISNTFKNITILKFIKTIFKINWFSNKNNNNNNNIPNNNNNTQNNKIPIIISLLPNELKKVFYNYYDSNHNEMLKKLILKFQNQKNKEIKNKEEEIIPISIISKIKLKGIHKMYDLCTENENFIAGNDQPIIIHNSMMDGLDDRGNVVVIGATNRPDAIDPALRRPGRFDREMLFPLPNKEGRKEILEIHTKHWNPPLNEDFKNLIVKLTVGYCGADIKSLCTEAALRAVRRVYPQIYHAEIKLPIDINKIVITKQDFFEAMKNIVPSSHRSGFVTTKPLSNILKPLLQEDLEYLFKMLEQIFPVYLEKKLKNERKRNRNKLDKKDNLKNNFDLSSNEIEKIIEKQQILKRKRTLNSKNNNNNIQNQILVNNSQNFNQKETCNINNNNNNSNSNSNINSHNNDENDEDDEDILDNFSSDEIWKQIEEEEQMMNCENDYSENLINKLSRFQNTHYRPRLLIYGETNCGQNYLANAILHELDEATIYKINLQSIVGDLTTRNPEEVFTIHFSEALRTIPSVIFIPNIECLSENFILSLAKKTFLTLLKEIPSSTPILLLATCEIPLEELDQDISELFSEKFNSYSIVAPNKLKRKNFYKSIFKEIKKPPITREQLLKKRKKMLKESILNYGLTKNEQQKLEITGIRLEEELREKRKKHLERKIRIEEEIYLKEFRFVLKDLVQKLSDQKKFKMFFDPVNPNIYPEYYYQIDCPIDFTTIHDKIDSKEYLCLNHFLKDVHLIKQNTKTFKGWKNYNQINRKVTWMIEALDSLIALLEPELLEKCNRIAIRRAKESKPTKEKVGNYSFTFEFKQFPKIVKNNENTENNLHLENENDQEKENETKKDIQTNENINEEEKTEIYEKGKEIEKEKEIEIEKEKKKEKEEKETEKENEKENETKNYIQTNENINEEEKTELYEKDKEIEKEKKKTEKNEKEKEKEEKEREREIEMGKQKEEEEKKKEKEKEKEEKKENQKEMEIIIENENDNHKVNEEIQGLNSEKEIKLNSQITTKNDQTKHDDDDSDDDEIQDIIIDMDVYKKFKKTVIQNTKSFTVEHLLFLRSRLYKIIKEYRKKPNKNFLLKELNNQLTFVIRIYNYKIK</sequence>
<evidence type="ECO:0000256" key="7">
    <source>
        <dbReference type="SAM" id="MobiDB-lite"/>
    </source>
</evidence>
<dbReference type="SUPFAM" id="SSF52540">
    <property type="entry name" value="P-loop containing nucleoside triphosphate hydrolases"/>
    <property type="match status" value="3"/>
</dbReference>
<dbReference type="PANTHER" id="PTHR23069">
    <property type="entry name" value="AAA DOMAIN-CONTAINING"/>
    <property type="match status" value="1"/>
</dbReference>
<dbReference type="PANTHER" id="PTHR23069:SF0">
    <property type="entry name" value="TAT-BINDING HOMOLOG 7"/>
    <property type="match status" value="1"/>
</dbReference>
<dbReference type="FunFam" id="1.10.8.60:FF:000016">
    <property type="entry name" value="ATPase family AAA domain-containing protein 2B"/>
    <property type="match status" value="1"/>
</dbReference>
<feature type="compositionally biased region" description="Low complexity" evidence="7">
    <location>
        <begin position="82"/>
        <end position="98"/>
    </location>
</feature>
<evidence type="ECO:0000256" key="4">
    <source>
        <dbReference type="ARBA" id="ARBA00023117"/>
    </source>
</evidence>
<feature type="compositionally biased region" description="Low complexity" evidence="7">
    <location>
        <begin position="106"/>
        <end position="123"/>
    </location>
</feature>
<dbReference type="Pfam" id="PF00439">
    <property type="entry name" value="Bromodomain"/>
    <property type="match status" value="1"/>
</dbReference>
<gene>
    <name evidence="9" type="ORF">M0812_12496</name>
</gene>
<dbReference type="InterPro" id="IPR027417">
    <property type="entry name" value="P-loop_NTPase"/>
</dbReference>
<dbReference type="PROSITE" id="PS50818">
    <property type="entry name" value="INTEIN_C_TER"/>
    <property type="match status" value="1"/>
</dbReference>
<dbReference type="GO" id="GO:0005524">
    <property type="term" value="F:ATP binding"/>
    <property type="evidence" value="ECO:0007669"/>
    <property type="project" value="UniProtKB-KW"/>
</dbReference>
<feature type="region of interest" description="Disordered" evidence="7">
    <location>
        <begin position="1882"/>
        <end position="1981"/>
    </location>
</feature>
<evidence type="ECO:0000313" key="9">
    <source>
        <dbReference type="EMBL" id="KAJ3442751.1"/>
    </source>
</evidence>
<dbReference type="Proteomes" id="UP001146793">
    <property type="component" value="Unassembled WGS sequence"/>
</dbReference>
<dbReference type="SUPFAM" id="SSF51294">
    <property type="entry name" value="Hedgehog/intein (Hint) domain"/>
    <property type="match status" value="1"/>
</dbReference>
<feature type="compositionally biased region" description="Low complexity" evidence="7">
    <location>
        <begin position="584"/>
        <end position="603"/>
    </location>
</feature>
<feature type="compositionally biased region" description="Basic and acidic residues" evidence="7">
    <location>
        <begin position="127"/>
        <end position="140"/>
    </location>
</feature>
<evidence type="ECO:0000256" key="5">
    <source>
        <dbReference type="PROSITE-ProRule" id="PRU00035"/>
    </source>
</evidence>
<dbReference type="Pfam" id="PF17862">
    <property type="entry name" value="AAA_lid_3"/>
    <property type="match status" value="1"/>
</dbReference>
<dbReference type="Pfam" id="PF00004">
    <property type="entry name" value="AAA"/>
    <property type="match status" value="3"/>
</dbReference>
<evidence type="ECO:0000259" key="8">
    <source>
        <dbReference type="PROSITE" id="PS50014"/>
    </source>
</evidence>
<feature type="compositionally biased region" description="Low complexity" evidence="7">
    <location>
        <begin position="1"/>
        <end position="11"/>
    </location>
</feature>
<dbReference type="GO" id="GO:0006334">
    <property type="term" value="P:nucleosome assembly"/>
    <property type="evidence" value="ECO:0007669"/>
    <property type="project" value="TreeGrafter"/>
</dbReference>
<dbReference type="SMART" id="SM00297">
    <property type="entry name" value="BROMO"/>
    <property type="match status" value="1"/>
</dbReference>
<evidence type="ECO:0000313" key="10">
    <source>
        <dbReference type="Proteomes" id="UP001146793"/>
    </source>
</evidence>
<feature type="compositionally biased region" description="Basic and acidic residues" evidence="7">
    <location>
        <begin position="238"/>
        <end position="258"/>
    </location>
</feature>
<organism evidence="9 10">
    <name type="scientific">Anaeramoeba flamelloides</name>
    <dbReference type="NCBI Taxonomy" id="1746091"/>
    <lineage>
        <taxon>Eukaryota</taxon>
        <taxon>Metamonada</taxon>
        <taxon>Anaeramoebidae</taxon>
        <taxon>Anaeramoeba</taxon>
    </lineage>
</organism>
<protein>
    <submittedName>
        <fullName evidence="9">Intein-containing aaa domain-containing</fullName>
    </submittedName>
</protein>
<dbReference type="PROSITE" id="PS00674">
    <property type="entry name" value="AAA"/>
    <property type="match status" value="1"/>
</dbReference>
<dbReference type="GO" id="GO:0005634">
    <property type="term" value="C:nucleus"/>
    <property type="evidence" value="ECO:0007669"/>
    <property type="project" value="TreeGrafter"/>
</dbReference>
<dbReference type="Gene3D" id="1.20.920.10">
    <property type="entry name" value="Bromodomain-like"/>
    <property type="match status" value="1"/>
</dbReference>
<dbReference type="SMART" id="SM00382">
    <property type="entry name" value="AAA"/>
    <property type="match status" value="2"/>
</dbReference>
<dbReference type="GO" id="GO:0006337">
    <property type="term" value="P:nucleosome disassembly"/>
    <property type="evidence" value="ECO:0007669"/>
    <property type="project" value="TreeGrafter"/>
</dbReference>
<dbReference type="InterPro" id="IPR003960">
    <property type="entry name" value="ATPase_AAA_CS"/>
</dbReference>
<feature type="compositionally biased region" description="Basic and acidic residues" evidence="7">
    <location>
        <begin position="1882"/>
        <end position="1904"/>
    </location>
</feature>
<feature type="compositionally biased region" description="Low complexity" evidence="7">
    <location>
        <begin position="1392"/>
        <end position="1409"/>
    </location>
</feature>
<evidence type="ECO:0000256" key="2">
    <source>
        <dbReference type="ARBA" id="ARBA00022741"/>
    </source>
</evidence>
<comment type="caution">
    <text evidence="9">The sequence shown here is derived from an EMBL/GenBank/DDBJ whole genome shotgun (WGS) entry which is preliminary data.</text>
</comment>
<feature type="compositionally biased region" description="Basic residues" evidence="7">
    <location>
        <begin position="55"/>
        <end position="79"/>
    </location>
</feature>
<dbReference type="InterPro" id="IPR001487">
    <property type="entry name" value="Bromodomain"/>
</dbReference>
<feature type="compositionally biased region" description="Low complexity" evidence="7">
    <location>
        <begin position="426"/>
        <end position="449"/>
    </location>
</feature>
<keyword evidence="2" id="KW-0547">Nucleotide-binding</keyword>
<feature type="compositionally biased region" description="Acidic residues" evidence="7">
    <location>
        <begin position="162"/>
        <end position="174"/>
    </location>
</feature>
<feature type="compositionally biased region" description="Basic and acidic residues" evidence="7">
    <location>
        <begin position="1834"/>
        <end position="1853"/>
    </location>
</feature>
<feature type="compositionally biased region" description="Basic residues" evidence="7">
    <location>
        <begin position="259"/>
        <end position="274"/>
    </location>
</feature>
<feature type="coiled-coil region" evidence="6">
    <location>
        <begin position="1317"/>
        <end position="1354"/>
    </location>
</feature>
<dbReference type="InterPro" id="IPR036844">
    <property type="entry name" value="Hint_dom_sf"/>
</dbReference>
<comment type="similarity">
    <text evidence="1">Belongs to the AAA ATPase family.</text>
</comment>
<feature type="coiled-coil region" evidence="6">
    <location>
        <begin position="1644"/>
        <end position="1675"/>
    </location>
</feature>
<accession>A0AAV7ZPL3</accession>
<proteinExistence type="inferred from homology"/>
<feature type="compositionally biased region" description="Acidic residues" evidence="7">
    <location>
        <begin position="12"/>
        <end position="22"/>
    </location>
</feature>
<feature type="compositionally biased region" description="Low complexity" evidence="7">
    <location>
        <begin position="466"/>
        <end position="495"/>
    </location>
</feature>
<keyword evidence="3" id="KW-0067">ATP-binding</keyword>
<dbReference type="InterPro" id="IPR045199">
    <property type="entry name" value="ATAD2-like"/>
</dbReference>
<dbReference type="GO" id="GO:0003682">
    <property type="term" value="F:chromatin binding"/>
    <property type="evidence" value="ECO:0007669"/>
    <property type="project" value="TreeGrafter"/>
</dbReference>
<dbReference type="Gene3D" id="1.10.8.60">
    <property type="match status" value="1"/>
</dbReference>
<feature type="region of interest" description="Disordered" evidence="7">
    <location>
        <begin position="426"/>
        <end position="495"/>
    </location>
</feature>
<evidence type="ECO:0000256" key="1">
    <source>
        <dbReference type="ARBA" id="ARBA00006914"/>
    </source>
</evidence>
<feature type="region of interest" description="Disordered" evidence="7">
    <location>
        <begin position="1831"/>
        <end position="1865"/>
    </location>
</feature>
<feature type="compositionally biased region" description="Basic and acidic residues" evidence="7">
    <location>
        <begin position="1916"/>
        <end position="1981"/>
    </location>
</feature>
<feature type="domain" description="Bromo" evidence="8">
    <location>
        <begin position="1693"/>
        <end position="1763"/>
    </location>
</feature>
<keyword evidence="6" id="KW-0175">Coiled coil</keyword>
<feature type="compositionally biased region" description="Acidic residues" evidence="7">
    <location>
        <begin position="218"/>
        <end position="237"/>
    </location>
</feature>
<keyword evidence="4 5" id="KW-0103">Bromodomain</keyword>
<dbReference type="InterPro" id="IPR041569">
    <property type="entry name" value="AAA_lid_3"/>
</dbReference>
<dbReference type="SUPFAM" id="SSF47370">
    <property type="entry name" value="Bromodomain"/>
    <property type="match status" value="1"/>
</dbReference>
<dbReference type="EMBL" id="JANTQA010000026">
    <property type="protein sequence ID" value="KAJ3442751.1"/>
    <property type="molecule type" value="Genomic_DNA"/>
</dbReference>
<dbReference type="Gene3D" id="3.40.50.300">
    <property type="entry name" value="P-loop containing nucleotide triphosphate hydrolases"/>
    <property type="match status" value="3"/>
</dbReference>
<reference evidence="9" key="1">
    <citation type="submission" date="2022-08" db="EMBL/GenBank/DDBJ databases">
        <title>Novel sulphate-reducing endosymbionts in the free-living metamonad Anaeramoeba.</title>
        <authorList>
            <person name="Jerlstrom-Hultqvist J."/>
            <person name="Cepicka I."/>
            <person name="Gallot-Lavallee L."/>
            <person name="Salas-Leiva D."/>
            <person name="Curtis B.A."/>
            <person name="Zahonova K."/>
            <person name="Pipaliya S."/>
            <person name="Dacks J."/>
            <person name="Roger A.J."/>
        </authorList>
    </citation>
    <scope>NUCLEOTIDE SEQUENCE</scope>
    <source>
        <strain evidence="9">Busselton2</strain>
    </source>
</reference>
<dbReference type="FunFam" id="3.40.50.300:FF:000061">
    <property type="entry name" value="ATPase family, AAA domain-containing 2"/>
    <property type="match status" value="1"/>
</dbReference>
<dbReference type="PROSITE" id="PS50014">
    <property type="entry name" value="BROMODOMAIN_2"/>
    <property type="match status" value="1"/>
</dbReference>
<feature type="compositionally biased region" description="Basic and acidic residues" evidence="7">
    <location>
        <begin position="190"/>
        <end position="200"/>
    </location>
</feature>
<feature type="region of interest" description="Disordered" evidence="7">
    <location>
        <begin position="1388"/>
        <end position="1421"/>
    </location>
</feature>
<dbReference type="InterPro" id="IPR003587">
    <property type="entry name" value="Hint_dom_N"/>
</dbReference>
<evidence type="ECO:0000256" key="6">
    <source>
        <dbReference type="SAM" id="Coils"/>
    </source>
</evidence>
<dbReference type="InterPro" id="IPR030934">
    <property type="entry name" value="Intein_C"/>
</dbReference>
<feature type="region of interest" description="Disordered" evidence="7">
    <location>
        <begin position="574"/>
        <end position="619"/>
    </location>
</feature>
<evidence type="ECO:0000256" key="3">
    <source>
        <dbReference type="ARBA" id="ARBA00022840"/>
    </source>
</evidence>
<name>A0AAV7ZPL3_9EUKA</name>
<dbReference type="GO" id="GO:0045815">
    <property type="term" value="P:transcription initiation-coupled chromatin remodeling"/>
    <property type="evidence" value="ECO:0007669"/>
    <property type="project" value="TreeGrafter"/>
</dbReference>
<feature type="region of interest" description="Disordered" evidence="7">
    <location>
        <begin position="1"/>
        <end position="274"/>
    </location>
</feature>
<feature type="compositionally biased region" description="Basic residues" evidence="7">
    <location>
        <begin position="574"/>
        <end position="583"/>
    </location>
</feature>
<dbReference type="GO" id="GO:0042393">
    <property type="term" value="F:histone binding"/>
    <property type="evidence" value="ECO:0007669"/>
    <property type="project" value="TreeGrafter"/>
</dbReference>
<dbReference type="InterPro" id="IPR036427">
    <property type="entry name" value="Bromodomain-like_sf"/>
</dbReference>
<dbReference type="InterPro" id="IPR003959">
    <property type="entry name" value="ATPase_AAA_core"/>
</dbReference>
<feature type="compositionally biased region" description="Basic residues" evidence="7">
    <location>
        <begin position="33"/>
        <end position="47"/>
    </location>
</feature>
<dbReference type="InterPro" id="IPR003593">
    <property type="entry name" value="AAA+_ATPase"/>
</dbReference>
<dbReference type="SMART" id="SM00306">
    <property type="entry name" value="HintN"/>
    <property type="match status" value="1"/>
</dbReference>